<sequence length="142" mass="15649">MTEAARLDGYGKRVLVVEAHAPVRDLLLSALMRNGYNAYEATDRFEALATMGRRRYDAVLADCCFSQPGDVIFIRICRQRWPERPMIVLASEAHGPADVVAGLYACLPKPFDLYQVLCLVRQATHGEPAPARDTGVELAGIS</sequence>
<dbReference type="SMART" id="SM00448">
    <property type="entry name" value="REC"/>
    <property type="match status" value="1"/>
</dbReference>
<dbReference type="InterPro" id="IPR001789">
    <property type="entry name" value="Sig_transdc_resp-reg_receiver"/>
</dbReference>
<evidence type="ECO:0000259" key="2">
    <source>
        <dbReference type="PROSITE" id="PS50110"/>
    </source>
</evidence>
<protein>
    <submittedName>
        <fullName evidence="3">Response regulator</fullName>
    </submittedName>
</protein>
<dbReference type="GO" id="GO:0000160">
    <property type="term" value="P:phosphorelay signal transduction system"/>
    <property type="evidence" value="ECO:0007669"/>
    <property type="project" value="InterPro"/>
</dbReference>
<dbReference type="EMBL" id="OX365700">
    <property type="protein sequence ID" value="CAI4032831.1"/>
    <property type="molecule type" value="Genomic_DNA"/>
</dbReference>
<dbReference type="Pfam" id="PF00072">
    <property type="entry name" value="Response_reg"/>
    <property type="match status" value="1"/>
</dbReference>
<dbReference type="SUPFAM" id="SSF52172">
    <property type="entry name" value="CheY-like"/>
    <property type="match status" value="1"/>
</dbReference>
<gene>
    <name evidence="3" type="ORF">DNFV4_03261</name>
</gene>
<dbReference type="PROSITE" id="PS50110">
    <property type="entry name" value="RESPONSE_REGULATORY"/>
    <property type="match status" value="1"/>
</dbReference>
<dbReference type="Proteomes" id="UP001179121">
    <property type="component" value="Chromosome"/>
</dbReference>
<keyword evidence="4" id="KW-1185">Reference proteome</keyword>
<dbReference type="Gene3D" id="3.40.50.2300">
    <property type="match status" value="1"/>
</dbReference>
<dbReference type="RefSeq" id="WP_289269540.1">
    <property type="nucleotide sequence ID" value="NZ_OX365700.1"/>
</dbReference>
<keyword evidence="1" id="KW-0597">Phosphoprotein</keyword>
<feature type="modified residue" description="4-aspartylphosphate" evidence="1">
    <location>
        <position position="62"/>
    </location>
</feature>
<accession>A0AA86N1C4</accession>
<evidence type="ECO:0000313" key="4">
    <source>
        <dbReference type="Proteomes" id="UP001179121"/>
    </source>
</evidence>
<name>A0AA86N1C4_9BACT</name>
<dbReference type="AlphaFoldDB" id="A0AA86N1C4"/>
<reference evidence="3" key="1">
    <citation type="submission" date="2022-10" db="EMBL/GenBank/DDBJ databases">
        <authorList>
            <person name="Koch H."/>
        </authorList>
    </citation>
    <scope>NUCLEOTIDE SEQUENCE</scope>
    <source>
        <strain evidence="3">DNF</strain>
    </source>
</reference>
<organism evidence="3 4">
    <name type="scientific">Nitrospira tepida</name>
    <dbReference type="NCBI Taxonomy" id="2973512"/>
    <lineage>
        <taxon>Bacteria</taxon>
        <taxon>Pseudomonadati</taxon>
        <taxon>Nitrospirota</taxon>
        <taxon>Nitrospiria</taxon>
        <taxon>Nitrospirales</taxon>
        <taxon>Nitrospiraceae</taxon>
        <taxon>Nitrospira</taxon>
    </lineage>
</organism>
<dbReference type="KEGG" id="nti:DNFV4_03261"/>
<feature type="domain" description="Response regulatory" evidence="2">
    <location>
        <begin position="13"/>
        <end position="124"/>
    </location>
</feature>
<evidence type="ECO:0000256" key="1">
    <source>
        <dbReference type="PROSITE-ProRule" id="PRU00169"/>
    </source>
</evidence>
<proteinExistence type="predicted"/>
<dbReference type="InterPro" id="IPR011006">
    <property type="entry name" value="CheY-like_superfamily"/>
</dbReference>
<evidence type="ECO:0000313" key="3">
    <source>
        <dbReference type="EMBL" id="CAI4032831.1"/>
    </source>
</evidence>